<accession>A0ABT2LC92</accession>
<feature type="transmembrane region" description="Helical" evidence="8">
    <location>
        <begin position="256"/>
        <end position="279"/>
    </location>
</feature>
<evidence type="ECO:0000256" key="8">
    <source>
        <dbReference type="RuleBase" id="RU363032"/>
    </source>
</evidence>
<dbReference type="PROSITE" id="PS50928">
    <property type="entry name" value="ABC_TM1"/>
    <property type="match status" value="1"/>
</dbReference>
<dbReference type="CDD" id="cd06261">
    <property type="entry name" value="TM_PBP2"/>
    <property type="match status" value="1"/>
</dbReference>
<gene>
    <name evidence="10" type="ORF">N5J06_18765</name>
</gene>
<evidence type="ECO:0000256" key="2">
    <source>
        <dbReference type="ARBA" id="ARBA00007069"/>
    </source>
</evidence>
<evidence type="ECO:0000256" key="4">
    <source>
        <dbReference type="ARBA" id="ARBA00022475"/>
    </source>
</evidence>
<feature type="transmembrane region" description="Helical" evidence="8">
    <location>
        <begin position="215"/>
        <end position="236"/>
    </location>
</feature>
<dbReference type="RefSeq" id="WP_260784976.1">
    <property type="nucleotide sequence ID" value="NZ_JAOCQI010000003.1"/>
</dbReference>
<keyword evidence="6 8" id="KW-1133">Transmembrane helix</keyword>
<dbReference type="PANTHER" id="PTHR42929:SF5">
    <property type="entry name" value="ABC TRANSPORTER PERMEASE PROTEIN"/>
    <property type="match status" value="1"/>
</dbReference>
<sequence length="289" mass="30935">MATFAKDVGRSGGHAADSYGALSSLLLLSPFLVLLVVAFVYPVGKLLLTSLLSPDLTFEHYEHVASALYVRVFVRTFVIALTVAGITCLLGYPVAWLLARVKGKAAFMMTVCILIPMWTSVLVRSYSWIVLLQRNGIVNEALVGAGLIDEPLKLIYNQGAVIMAMVHVLLPYMILPVYGALKAIPVDLSRASANLGASPVRTFATVILPLSMPGVYAGSLIVFVLALGFYVTPALVGGPSTLLIATLIGQQVTQTFNWPFAAALSTLLLAATIAVTVVFRRFMSFSGRL</sequence>
<dbReference type="Proteomes" id="UP001164420">
    <property type="component" value="Unassembled WGS sequence"/>
</dbReference>
<evidence type="ECO:0000313" key="10">
    <source>
        <dbReference type="EMBL" id="MCT7313020.1"/>
    </source>
</evidence>
<proteinExistence type="inferred from homology"/>
<evidence type="ECO:0000256" key="1">
    <source>
        <dbReference type="ARBA" id="ARBA00004651"/>
    </source>
</evidence>
<dbReference type="SUPFAM" id="SSF161098">
    <property type="entry name" value="MetI-like"/>
    <property type="match status" value="1"/>
</dbReference>
<keyword evidence="11" id="KW-1185">Reference proteome</keyword>
<feature type="transmembrane region" description="Helical" evidence="8">
    <location>
        <begin position="77"/>
        <end position="99"/>
    </location>
</feature>
<comment type="similarity">
    <text evidence="2">Belongs to the binding-protein-dependent transport system permease family. CysTW subfamily.</text>
</comment>
<feature type="domain" description="ABC transmembrane type-1" evidence="9">
    <location>
        <begin position="73"/>
        <end position="279"/>
    </location>
</feature>
<reference evidence="10 11" key="1">
    <citation type="journal article" date="2023" name="Front. Microbiol.">
        <title>Ralstonia chuxiongensis sp. nov., Ralstonia mojiangensis sp. nov., and Ralstonia soli sp. nov., isolated from tobacco fields, are three novel species in the family Burkholderiaceae.</title>
        <authorList>
            <person name="Lu C.H."/>
            <person name="Zhang Y.Y."/>
            <person name="Jiang N."/>
            <person name="Chen W."/>
            <person name="Shao X."/>
            <person name="Zhao Z.M."/>
            <person name="Lu W.L."/>
            <person name="Hu X."/>
            <person name="Xi Y.X."/>
            <person name="Zou S.Y."/>
            <person name="Wei Q.J."/>
            <person name="Lin Z.L."/>
            <person name="Gong L."/>
            <person name="Gai X.T."/>
            <person name="Zhang L.Q."/>
            <person name="Li J.Y."/>
            <person name="Jin Y."/>
            <person name="Xia Z.Y."/>
        </authorList>
    </citation>
    <scope>NUCLEOTIDE SEQUENCE [LARGE SCALE GENOMIC DNA]</scope>
    <source>
        <strain evidence="10 11">22TCJT01-1</strain>
    </source>
</reference>
<feature type="transmembrane region" description="Helical" evidence="8">
    <location>
        <begin position="160"/>
        <end position="181"/>
    </location>
</feature>
<dbReference type="PANTHER" id="PTHR42929">
    <property type="entry name" value="INNER MEMBRANE ABC TRANSPORTER PERMEASE PROTEIN YDCU-RELATED-RELATED"/>
    <property type="match status" value="1"/>
</dbReference>
<evidence type="ECO:0000256" key="3">
    <source>
        <dbReference type="ARBA" id="ARBA00022448"/>
    </source>
</evidence>
<evidence type="ECO:0000259" key="9">
    <source>
        <dbReference type="PROSITE" id="PS50928"/>
    </source>
</evidence>
<keyword evidence="4" id="KW-1003">Cell membrane</keyword>
<evidence type="ECO:0000256" key="5">
    <source>
        <dbReference type="ARBA" id="ARBA00022692"/>
    </source>
</evidence>
<keyword evidence="3 8" id="KW-0813">Transport</keyword>
<keyword evidence="5 8" id="KW-0812">Transmembrane</keyword>
<keyword evidence="7 8" id="KW-0472">Membrane</keyword>
<evidence type="ECO:0000256" key="7">
    <source>
        <dbReference type="ARBA" id="ARBA00023136"/>
    </source>
</evidence>
<dbReference type="InterPro" id="IPR000515">
    <property type="entry name" value="MetI-like"/>
</dbReference>
<evidence type="ECO:0000256" key="6">
    <source>
        <dbReference type="ARBA" id="ARBA00022989"/>
    </source>
</evidence>
<dbReference type="InterPro" id="IPR035906">
    <property type="entry name" value="MetI-like_sf"/>
</dbReference>
<dbReference type="EMBL" id="JAOCQI010000003">
    <property type="protein sequence ID" value="MCT7313020.1"/>
    <property type="molecule type" value="Genomic_DNA"/>
</dbReference>
<evidence type="ECO:0000313" key="11">
    <source>
        <dbReference type="Proteomes" id="UP001164420"/>
    </source>
</evidence>
<comment type="caution">
    <text evidence="10">The sequence shown here is derived from an EMBL/GenBank/DDBJ whole genome shotgun (WGS) entry which is preliminary data.</text>
</comment>
<feature type="transmembrane region" description="Helical" evidence="8">
    <location>
        <begin position="21"/>
        <end position="44"/>
    </location>
</feature>
<name>A0ABT2LC92_9RALS</name>
<dbReference type="Gene3D" id="1.10.3720.10">
    <property type="entry name" value="MetI-like"/>
    <property type="match status" value="1"/>
</dbReference>
<comment type="subcellular location">
    <subcellularLocation>
        <location evidence="1 8">Cell membrane</location>
        <topology evidence="1 8">Multi-pass membrane protein</topology>
    </subcellularLocation>
</comment>
<organism evidence="10 11">
    <name type="scientific">Ralstonia mojiangensis</name>
    <dbReference type="NCBI Taxonomy" id="2953895"/>
    <lineage>
        <taxon>Bacteria</taxon>
        <taxon>Pseudomonadati</taxon>
        <taxon>Pseudomonadota</taxon>
        <taxon>Betaproteobacteria</taxon>
        <taxon>Burkholderiales</taxon>
        <taxon>Burkholderiaceae</taxon>
        <taxon>Ralstonia</taxon>
    </lineage>
</organism>
<dbReference type="Pfam" id="PF00528">
    <property type="entry name" value="BPD_transp_1"/>
    <property type="match status" value="1"/>
</dbReference>
<feature type="transmembrane region" description="Helical" evidence="8">
    <location>
        <begin position="106"/>
        <end position="126"/>
    </location>
</feature>
<protein>
    <submittedName>
        <fullName evidence="10">ABC transporter permease</fullName>
    </submittedName>
</protein>